<evidence type="ECO:0000256" key="4">
    <source>
        <dbReference type="ARBA" id="ARBA00022448"/>
    </source>
</evidence>
<keyword evidence="9 12" id="KW-0406">Ion transport</keyword>
<sequence>MPQMAPMNWMILFTLFSLIMMIMCLVNYYSTIYKTKITKNKINLEKKNWKW</sequence>
<comment type="subcellular location">
    <subcellularLocation>
        <location evidence="1 12">Mitochondrion membrane</location>
        <topology evidence="1 12">Single-pass membrane protein</topology>
    </subcellularLocation>
</comment>
<evidence type="ECO:0000256" key="3">
    <source>
        <dbReference type="ARBA" id="ARBA00011291"/>
    </source>
</evidence>
<gene>
    <name evidence="14" type="primary">atp8</name>
</gene>
<dbReference type="GO" id="GO:0015078">
    <property type="term" value="F:proton transmembrane transporter activity"/>
    <property type="evidence" value="ECO:0007669"/>
    <property type="project" value="InterPro"/>
</dbReference>
<keyword evidence="10 12" id="KW-0496">Mitochondrion</keyword>
<evidence type="ECO:0000256" key="5">
    <source>
        <dbReference type="ARBA" id="ARBA00022547"/>
    </source>
</evidence>
<geneLocation type="mitochondrion" evidence="14"/>
<protein>
    <recommendedName>
        <fullName evidence="12">ATP synthase complex subunit 8</fullName>
    </recommendedName>
</protein>
<dbReference type="Pfam" id="PF00895">
    <property type="entry name" value="ATP-synt_8"/>
    <property type="match status" value="1"/>
</dbReference>
<keyword evidence="6 12" id="KW-0812">Transmembrane</keyword>
<evidence type="ECO:0000256" key="13">
    <source>
        <dbReference type="SAM" id="Phobius"/>
    </source>
</evidence>
<keyword evidence="4 12" id="KW-0813">Transport</keyword>
<evidence type="ECO:0000313" key="14">
    <source>
        <dbReference type="EMBL" id="ALO77348.1"/>
    </source>
</evidence>
<evidence type="ECO:0000256" key="8">
    <source>
        <dbReference type="ARBA" id="ARBA00022989"/>
    </source>
</evidence>
<keyword evidence="8 13" id="KW-1133">Transmembrane helix</keyword>
<dbReference type="InterPro" id="IPR001421">
    <property type="entry name" value="ATP8_metazoa"/>
</dbReference>
<evidence type="ECO:0000256" key="2">
    <source>
        <dbReference type="ARBA" id="ARBA00008892"/>
    </source>
</evidence>
<evidence type="ECO:0000256" key="6">
    <source>
        <dbReference type="ARBA" id="ARBA00022692"/>
    </source>
</evidence>
<evidence type="ECO:0000256" key="12">
    <source>
        <dbReference type="RuleBase" id="RU003661"/>
    </source>
</evidence>
<accession>A0A0S2MRP6</accession>
<dbReference type="GO" id="GO:0015986">
    <property type="term" value="P:proton motive force-driven ATP synthesis"/>
    <property type="evidence" value="ECO:0007669"/>
    <property type="project" value="InterPro"/>
</dbReference>
<comment type="subunit">
    <text evidence="3">F-type ATPases have 2 components, CF(1) - the catalytic core - and CF(0) - the membrane proton channel.</text>
</comment>
<keyword evidence="5 12" id="KW-0138">CF(0)</keyword>
<evidence type="ECO:0000256" key="1">
    <source>
        <dbReference type="ARBA" id="ARBA00004304"/>
    </source>
</evidence>
<dbReference type="GO" id="GO:0045259">
    <property type="term" value="C:proton-transporting ATP synthase complex"/>
    <property type="evidence" value="ECO:0007669"/>
    <property type="project" value="UniProtKB-KW"/>
</dbReference>
<dbReference type="GO" id="GO:0031966">
    <property type="term" value="C:mitochondrial membrane"/>
    <property type="evidence" value="ECO:0007669"/>
    <property type="project" value="UniProtKB-SubCell"/>
</dbReference>
<dbReference type="AlphaFoldDB" id="A0A0S2MRP6"/>
<comment type="similarity">
    <text evidence="2 12">Belongs to the ATPase protein 8 family.</text>
</comment>
<organism evidence="14">
    <name type="scientific">Anthaxia sp. ANT01</name>
    <dbReference type="NCBI Taxonomy" id="1205539"/>
    <lineage>
        <taxon>Eukaryota</taxon>
        <taxon>Metazoa</taxon>
        <taxon>Ecdysozoa</taxon>
        <taxon>Arthropoda</taxon>
        <taxon>Hexapoda</taxon>
        <taxon>Insecta</taxon>
        <taxon>Pterygota</taxon>
        <taxon>Neoptera</taxon>
        <taxon>Endopterygota</taxon>
        <taxon>Coleoptera</taxon>
        <taxon>Polyphaga</taxon>
        <taxon>Elateriformia</taxon>
        <taxon>Buprestoidea</taxon>
        <taxon>Buprestidae</taxon>
        <taxon>Buprestinae</taxon>
        <taxon>Anthaxia</taxon>
    </lineage>
</organism>
<feature type="transmembrane region" description="Helical" evidence="13">
    <location>
        <begin position="6"/>
        <end position="29"/>
    </location>
</feature>
<reference evidence="14" key="1">
    <citation type="submission" date="2012-06" db="EMBL/GenBank/DDBJ databases">
        <title>Mitogenomics of the Coleoptera under dense taxon sampling.</title>
        <authorList>
            <person name="Timmermans M.J.T.N."/>
            <person name="Lim J."/>
            <person name="Dodsworth S."/>
            <person name="Haran J."/>
            <person name="Ahrens D."/>
            <person name="Bocak L."/>
            <person name="London A."/>
            <person name="Culverwell L."/>
            <person name="Vogler A.P."/>
        </authorList>
    </citation>
    <scope>NUCLEOTIDE SEQUENCE</scope>
</reference>
<keyword evidence="11 13" id="KW-0472">Membrane</keyword>
<evidence type="ECO:0000256" key="9">
    <source>
        <dbReference type="ARBA" id="ARBA00023065"/>
    </source>
</evidence>
<evidence type="ECO:0000256" key="7">
    <source>
        <dbReference type="ARBA" id="ARBA00022781"/>
    </source>
</evidence>
<dbReference type="EMBL" id="JX412831">
    <property type="protein sequence ID" value="ALO77348.1"/>
    <property type="molecule type" value="Genomic_DNA"/>
</dbReference>
<evidence type="ECO:0000256" key="10">
    <source>
        <dbReference type="ARBA" id="ARBA00023128"/>
    </source>
</evidence>
<keyword evidence="7 12" id="KW-0375">Hydrogen ion transport</keyword>
<proteinExistence type="inferred from homology"/>
<name>A0A0S2MRP6_9COLE</name>
<evidence type="ECO:0000256" key="11">
    <source>
        <dbReference type="ARBA" id="ARBA00023136"/>
    </source>
</evidence>